<dbReference type="PANTHER" id="PTHR33990">
    <property type="entry name" value="PROTEIN YJDN-RELATED"/>
    <property type="match status" value="1"/>
</dbReference>
<accession>A0A0R0CWN1</accession>
<dbReference type="InterPro" id="IPR009725">
    <property type="entry name" value="3_dmu_93_MTrfase"/>
</dbReference>
<keyword evidence="3" id="KW-1185">Reference proteome</keyword>
<comment type="caution">
    <text evidence="2">The sequence shown here is derived from an EMBL/GenBank/DDBJ whole genome shotgun (WGS) entry which is preliminary data.</text>
</comment>
<dbReference type="Proteomes" id="UP000052052">
    <property type="component" value="Unassembled WGS sequence"/>
</dbReference>
<dbReference type="RefSeq" id="WP_057657858.1">
    <property type="nucleotide sequence ID" value="NZ_LDJL01000006.1"/>
</dbReference>
<evidence type="ECO:0000259" key="1">
    <source>
        <dbReference type="Pfam" id="PF06983"/>
    </source>
</evidence>
<dbReference type="PATRIC" id="fig|344882.3.peg.2651"/>
<dbReference type="InterPro" id="IPR029068">
    <property type="entry name" value="Glyas_Bleomycin-R_OHBP_Dase"/>
</dbReference>
<evidence type="ECO:0000313" key="2">
    <source>
        <dbReference type="EMBL" id="KRG70446.1"/>
    </source>
</evidence>
<keyword evidence="2" id="KW-0808">Transferase</keyword>
<dbReference type="STRING" id="344882.ABB29_06565"/>
<reference evidence="2 3" key="1">
    <citation type="submission" date="2015-05" db="EMBL/GenBank/DDBJ databases">
        <title>Genome sequencing and analysis of members of genus Stenotrophomonas.</title>
        <authorList>
            <person name="Patil P.P."/>
            <person name="Midha S."/>
            <person name="Patil P.B."/>
        </authorList>
    </citation>
    <scope>NUCLEOTIDE SEQUENCE [LARGE SCALE GENOMIC DNA]</scope>
    <source>
        <strain evidence="2 3">DSM 21858</strain>
    </source>
</reference>
<organism evidence="2 3">
    <name type="scientific">Pseudoxanthomonas dokdonensis</name>
    <dbReference type="NCBI Taxonomy" id="344882"/>
    <lineage>
        <taxon>Bacteria</taxon>
        <taxon>Pseudomonadati</taxon>
        <taxon>Pseudomonadota</taxon>
        <taxon>Gammaproteobacteria</taxon>
        <taxon>Lysobacterales</taxon>
        <taxon>Lysobacteraceae</taxon>
        <taxon>Pseudoxanthomonas</taxon>
    </lineage>
</organism>
<dbReference type="InterPro" id="IPR028973">
    <property type="entry name" value="PhnB-like"/>
</dbReference>
<dbReference type="GO" id="GO:0008168">
    <property type="term" value="F:methyltransferase activity"/>
    <property type="evidence" value="ECO:0007669"/>
    <property type="project" value="UniProtKB-KW"/>
</dbReference>
<dbReference type="SUPFAM" id="SSF54593">
    <property type="entry name" value="Glyoxalase/Bleomycin resistance protein/Dihydroxybiphenyl dioxygenase"/>
    <property type="match status" value="1"/>
</dbReference>
<dbReference type="EMBL" id="LDJL01000006">
    <property type="protein sequence ID" value="KRG70446.1"/>
    <property type="molecule type" value="Genomic_DNA"/>
</dbReference>
<evidence type="ECO:0000313" key="3">
    <source>
        <dbReference type="Proteomes" id="UP000052052"/>
    </source>
</evidence>
<name>A0A0R0CWN1_9GAMM</name>
<gene>
    <name evidence="2" type="ORF">ABB29_06565</name>
</gene>
<dbReference type="Gene3D" id="3.10.180.10">
    <property type="entry name" value="2,3-Dihydroxybiphenyl 1,2-Dioxygenase, domain 1"/>
    <property type="match status" value="1"/>
</dbReference>
<proteinExistence type="predicted"/>
<dbReference type="PIRSF" id="PIRSF021700">
    <property type="entry name" value="3_dmu_93_MTrfase"/>
    <property type="match status" value="1"/>
</dbReference>
<dbReference type="AlphaFoldDB" id="A0A0R0CWN1"/>
<feature type="domain" description="PhnB-like" evidence="1">
    <location>
        <begin position="4"/>
        <end position="119"/>
    </location>
</feature>
<dbReference type="Pfam" id="PF06983">
    <property type="entry name" value="3-dmu-9_3-mt"/>
    <property type="match status" value="1"/>
</dbReference>
<dbReference type="CDD" id="cd06588">
    <property type="entry name" value="PhnB_like"/>
    <property type="match status" value="1"/>
</dbReference>
<dbReference type="PANTHER" id="PTHR33990:SF2">
    <property type="entry name" value="PHNB-LIKE DOMAIN-CONTAINING PROTEIN"/>
    <property type="match status" value="1"/>
</dbReference>
<keyword evidence="2" id="KW-0489">Methyltransferase</keyword>
<sequence length="161" mass="17868">MTARIQPCLCFDGNAEQAARFYAETFADTRIDAIHHAPGDYPDGHQGDVLTIEMTLLGMPFLLLNGGTEFRFGQAVSFQVATRDQAETDRYWNAIIDAGGKPSMCGWCTDLFGLSWQITPTRLTELMAQGGEVAERAFEAMMGMRRIDIAALEQAVRDVQR</sequence>
<keyword evidence="2" id="KW-0830">Ubiquinone</keyword>
<protein>
    <submittedName>
        <fullName evidence="2">3-demethylubiquinone-9 3-methyltransferase</fullName>
    </submittedName>
</protein>
<dbReference type="GO" id="GO:0032259">
    <property type="term" value="P:methylation"/>
    <property type="evidence" value="ECO:0007669"/>
    <property type="project" value="UniProtKB-KW"/>
</dbReference>
<dbReference type="OrthoDB" id="5293819at2"/>